<dbReference type="CDD" id="cd06404">
    <property type="entry name" value="PB1_aPKC"/>
    <property type="match status" value="1"/>
</dbReference>
<feature type="domain" description="PB1" evidence="1">
    <location>
        <begin position="17"/>
        <end position="100"/>
    </location>
</feature>
<dbReference type="PROSITE" id="PS51745">
    <property type="entry name" value="PB1"/>
    <property type="match status" value="1"/>
</dbReference>
<name>A0A9X6NF01_HYPEX</name>
<dbReference type="SMART" id="SM00666">
    <property type="entry name" value="PB1"/>
    <property type="match status" value="1"/>
</dbReference>
<proteinExistence type="predicted"/>
<dbReference type="AlphaFoldDB" id="A0A9X6NF01"/>
<dbReference type="FunFam" id="3.10.20.90:FF:000071">
    <property type="entry name" value="Protein kinase C"/>
    <property type="match status" value="1"/>
</dbReference>
<dbReference type="SUPFAM" id="SSF57889">
    <property type="entry name" value="Cysteine-rich domain"/>
    <property type="match status" value="1"/>
</dbReference>
<evidence type="ECO:0000259" key="1">
    <source>
        <dbReference type="PROSITE" id="PS51745"/>
    </source>
</evidence>
<sequence>MPILHSSQAAGAMDTSEIRIKAAYNGDVFITYISPTTTMNRLFDELKTICRFGEGQPFTVKWLDEEGDPCTISSQIELEEAIRLYEVNKDSELTLHIFPEHLPPWRSPMEEAVPCQRTCLPSETFQQACLLYHLQRPHLGTGPARLKCTTCKLLVHKRCHKLVKGPCELRDGDKLPVPSQQQQLPLRNGMFSSDQGSIITNQAAVTRRTVDNGSSERTSRLERMGFLLFACNAYSVIDRFETSNRGEQRGSNGYGSPVVELVPVFAQPVDGGSADEKPYPSTTSS</sequence>
<evidence type="ECO:0000313" key="3">
    <source>
        <dbReference type="Proteomes" id="UP000192578"/>
    </source>
</evidence>
<keyword evidence="3" id="KW-1185">Reference proteome</keyword>
<dbReference type="InterPro" id="IPR053793">
    <property type="entry name" value="PB1-like"/>
</dbReference>
<accession>A0A9X6NF01</accession>
<dbReference type="SUPFAM" id="SSF54277">
    <property type="entry name" value="CAD &amp; PB1 domains"/>
    <property type="match status" value="1"/>
</dbReference>
<comment type="caution">
    <text evidence="2">The sequence shown here is derived from an EMBL/GenBank/DDBJ whole genome shotgun (WGS) entry which is preliminary data.</text>
</comment>
<dbReference type="Pfam" id="PF00564">
    <property type="entry name" value="PB1"/>
    <property type="match status" value="1"/>
</dbReference>
<dbReference type="Gene3D" id="3.30.60.20">
    <property type="match status" value="1"/>
</dbReference>
<protein>
    <recommendedName>
        <fullName evidence="1">PB1 domain-containing protein</fullName>
    </recommendedName>
</protein>
<dbReference type="InterPro" id="IPR034877">
    <property type="entry name" value="PB1_aPKC"/>
</dbReference>
<dbReference type="Gene3D" id="3.10.20.90">
    <property type="entry name" value="Phosphatidylinositol 3-kinase Catalytic Subunit, Chain A, domain 1"/>
    <property type="match status" value="1"/>
</dbReference>
<gene>
    <name evidence="2" type="ORF">BV898_17121</name>
</gene>
<reference evidence="3" key="1">
    <citation type="submission" date="2017-01" db="EMBL/GenBank/DDBJ databases">
        <title>Comparative genomics of anhydrobiosis in the tardigrade Hypsibius dujardini.</title>
        <authorList>
            <person name="Yoshida Y."/>
            <person name="Koutsovoulos G."/>
            <person name="Laetsch D."/>
            <person name="Stevens L."/>
            <person name="Kumar S."/>
            <person name="Horikawa D."/>
            <person name="Ishino K."/>
            <person name="Komine S."/>
            <person name="Tomita M."/>
            <person name="Blaxter M."/>
            <person name="Arakawa K."/>
        </authorList>
    </citation>
    <scope>NUCLEOTIDE SEQUENCE [LARGE SCALE GENOMIC DNA]</scope>
    <source>
        <strain evidence="3">Z151</strain>
    </source>
</reference>
<dbReference type="OrthoDB" id="6244550at2759"/>
<evidence type="ECO:0000313" key="2">
    <source>
        <dbReference type="EMBL" id="OWA52675.1"/>
    </source>
</evidence>
<dbReference type="InterPro" id="IPR000270">
    <property type="entry name" value="PB1_dom"/>
</dbReference>
<dbReference type="Proteomes" id="UP000192578">
    <property type="component" value="Unassembled WGS sequence"/>
</dbReference>
<dbReference type="InterPro" id="IPR046349">
    <property type="entry name" value="C1-like_sf"/>
</dbReference>
<organism evidence="2 3">
    <name type="scientific">Hypsibius exemplaris</name>
    <name type="common">Freshwater tardigrade</name>
    <dbReference type="NCBI Taxonomy" id="2072580"/>
    <lineage>
        <taxon>Eukaryota</taxon>
        <taxon>Metazoa</taxon>
        <taxon>Ecdysozoa</taxon>
        <taxon>Tardigrada</taxon>
        <taxon>Eutardigrada</taxon>
        <taxon>Parachela</taxon>
        <taxon>Hypsibioidea</taxon>
        <taxon>Hypsibiidae</taxon>
        <taxon>Hypsibius</taxon>
    </lineage>
</organism>
<dbReference type="EMBL" id="MTYJ01000280">
    <property type="protein sequence ID" value="OWA52675.1"/>
    <property type="molecule type" value="Genomic_DNA"/>
</dbReference>